<feature type="region of interest" description="Disordered" evidence="1">
    <location>
        <begin position="73"/>
        <end position="119"/>
    </location>
</feature>
<organism evidence="3 4">
    <name type="scientific">Candidatus Weimeria bifida</name>
    <dbReference type="NCBI Taxonomy" id="2599074"/>
    <lineage>
        <taxon>Bacteria</taxon>
        <taxon>Bacillati</taxon>
        <taxon>Bacillota</taxon>
        <taxon>Clostridia</taxon>
        <taxon>Lachnospirales</taxon>
        <taxon>Lachnospiraceae</taxon>
        <taxon>Candidatus Weimeria</taxon>
    </lineage>
</organism>
<reference evidence="3" key="1">
    <citation type="journal article" date="2020" name="Appl. Environ. Microbiol.">
        <title>Medium-Chain Fatty Acid Synthesis by 'Candidatus Weimeria bifida' gen. nov., sp. nov., and 'Candidatus Pseudoramibacter fermentans' sp. nov.</title>
        <authorList>
            <person name="Scarborough M.J."/>
            <person name="Myers K.S."/>
            <person name="Donohue T.J."/>
            <person name="Noguera D.R."/>
        </authorList>
    </citation>
    <scope>NUCLEOTIDE SEQUENCE</scope>
    <source>
        <strain evidence="3">LCO1.1</strain>
    </source>
</reference>
<evidence type="ECO:0000259" key="2">
    <source>
        <dbReference type="Pfam" id="PF13007"/>
    </source>
</evidence>
<dbReference type="Proteomes" id="UP000460257">
    <property type="component" value="Unassembled WGS sequence"/>
</dbReference>
<evidence type="ECO:0000256" key="1">
    <source>
        <dbReference type="SAM" id="MobiDB-lite"/>
    </source>
</evidence>
<comment type="caution">
    <text evidence="3">The sequence shown here is derived from an EMBL/GenBank/DDBJ whole genome shotgun (WGS) entry which is preliminary data.</text>
</comment>
<keyword evidence="4" id="KW-1185">Reference proteome</keyword>
<feature type="compositionally biased region" description="Basic and acidic residues" evidence="1">
    <location>
        <begin position="92"/>
        <end position="103"/>
    </location>
</feature>
<dbReference type="InterPro" id="IPR024463">
    <property type="entry name" value="Transposase_TnpC_homeodom"/>
</dbReference>
<dbReference type="AlphaFoldDB" id="A0A6N7J081"/>
<dbReference type="EMBL" id="VOGC01000007">
    <property type="protein sequence ID" value="MQN01984.1"/>
    <property type="molecule type" value="Genomic_DNA"/>
</dbReference>
<protein>
    <recommendedName>
        <fullName evidence="2">Transposase TnpC homeodomain domain-containing protein</fullName>
    </recommendedName>
</protein>
<gene>
    <name evidence="3" type="ORF">FRC54_08800</name>
</gene>
<proteinExistence type="predicted"/>
<evidence type="ECO:0000313" key="3">
    <source>
        <dbReference type="EMBL" id="MQN01984.1"/>
    </source>
</evidence>
<dbReference type="Pfam" id="PF13007">
    <property type="entry name" value="LZ_Tnp_IS66"/>
    <property type="match status" value="1"/>
</dbReference>
<name>A0A6N7J081_9FIRM</name>
<feature type="domain" description="Transposase TnpC homeodomain" evidence="2">
    <location>
        <begin position="14"/>
        <end position="85"/>
    </location>
</feature>
<sequence length="119" mass="13807">MAQNEKLVKQIEDLTEQIDILTQNRFGRKSETENQIEGQMSMSDLFNNILNEPESLTENGVPPEKDIDEVVKVKEHTRKKGKRKENLSGVDGDSHTRMLKEELDAAFPHGWHEPRRRIQ</sequence>
<evidence type="ECO:0000313" key="4">
    <source>
        <dbReference type="Proteomes" id="UP000460257"/>
    </source>
</evidence>
<accession>A0A6N7J081</accession>